<name>A0ACC1WUA4_MELAZ</name>
<keyword evidence="1" id="KW-0413">Isomerase</keyword>
<evidence type="ECO:0000313" key="1">
    <source>
        <dbReference type="EMBL" id="KAJ4702736.1"/>
    </source>
</evidence>
<protein>
    <submittedName>
        <fullName evidence="1">Peptidylprolyl isomerase</fullName>
    </submittedName>
</protein>
<sequence length="211" mass="22229">MSSLAISVGNCSPTSNTGLLIRNLNKSEVSTFKLCSQQQKSYSPQKLLIENPTSFTRREAVGFGLCSGLLDVLLQTKPSAAAEEALCQLTLAPSGLAFCDKVVGVGPEAVKGQLIKAHYVGKLENGKVFDSSYNRGKPLTFRIGVGEVIKGWDQGILGGDGIPPMLAGGKRILKIPPELAYGMRGAGCRGGSCIIPPDSVLTFNVEFIGKA</sequence>
<organism evidence="1 2">
    <name type="scientific">Melia azedarach</name>
    <name type="common">Chinaberry tree</name>
    <dbReference type="NCBI Taxonomy" id="155640"/>
    <lineage>
        <taxon>Eukaryota</taxon>
        <taxon>Viridiplantae</taxon>
        <taxon>Streptophyta</taxon>
        <taxon>Embryophyta</taxon>
        <taxon>Tracheophyta</taxon>
        <taxon>Spermatophyta</taxon>
        <taxon>Magnoliopsida</taxon>
        <taxon>eudicotyledons</taxon>
        <taxon>Gunneridae</taxon>
        <taxon>Pentapetalae</taxon>
        <taxon>rosids</taxon>
        <taxon>malvids</taxon>
        <taxon>Sapindales</taxon>
        <taxon>Meliaceae</taxon>
        <taxon>Melia</taxon>
    </lineage>
</organism>
<proteinExistence type="predicted"/>
<comment type="caution">
    <text evidence="1">The sequence shown here is derived from an EMBL/GenBank/DDBJ whole genome shotgun (WGS) entry which is preliminary data.</text>
</comment>
<gene>
    <name evidence="1" type="ORF">OWV82_022742</name>
</gene>
<dbReference type="Proteomes" id="UP001164539">
    <property type="component" value="Chromosome 13"/>
</dbReference>
<accession>A0ACC1WUA4</accession>
<dbReference type="EMBL" id="CM051406">
    <property type="protein sequence ID" value="KAJ4702736.1"/>
    <property type="molecule type" value="Genomic_DNA"/>
</dbReference>
<keyword evidence="2" id="KW-1185">Reference proteome</keyword>
<evidence type="ECO:0000313" key="2">
    <source>
        <dbReference type="Proteomes" id="UP001164539"/>
    </source>
</evidence>
<reference evidence="1 2" key="1">
    <citation type="journal article" date="2023" name="Science">
        <title>Complex scaffold remodeling in plant triterpene biosynthesis.</title>
        <authorList>
            <person name="De La Pena R."/>
            <person name="Hodgson H."/>
            <person name="Liu J.C."/>
            <person name="Stephenson M.J."/>
            <person name="Martin A.C."/>
            <person name="Owen C."/>
            <person name="Harkess A."/>
            <person name="Leebens-Mack J."/>
            <person name="Jimenez L.E."/>
            <person name="Osbourn A."/>
            <person name="Sattely E.S."/>
        </authorList>
    </citation>
    <scope>NUCLEOTIDE SEQUENCE [LARGE SCALE GENOMIC DNA]</scope>
    <source>
        <strain evidence="2">cv. JPN11</strain>
        <tissue evidence="1">Leaf</tissue>
    </source>
</reference>